<feature type="transmembrane region" description="Helical" evidence="1">
    <location>
        <begin position="115"/>
        <end position="134"/>
    </location>
</feature>
<keyword evidence="1" id="KW-0472">Membrane</keyword>
<sequence>MASYNTSLIIFMAITGVIIKMIQPTSTNINVGPASASLWSYGMIMMATLGIMFSSFAIISKMDMLKSNSFSFVQSLFTQSIPSLLLIGLLTWLIVLNAEYLKHINQGEVATEYSMYSNVSFFLILIQLWIAYDYMQNSMSTSEKIVTDSYNRRLLSVTYLLTITNSMVILIMNIILKYFSTDG</sequence>
<feature type="transmembrane region" description="Helical" evidence="1">
    <location>
        <begin position="71"/>
        <end position="95"/>
    </location>
</feature>
<feature type="transmembrane region" description="Helical" evidence="1">
    <location>
        <begin position="7"/>
        <end position="26"/>
    </location>
</feature>
<accession>A0A6C0JXY6</accession>
<protein>
    <submittedName>
        <fullName evidence="2">Uncharacterized protein</fullName>
    </submittedName>
</protein>
<feature type="transmembrane region" description="Helical" evidence="1">
    <location>
        <begin position="38"/>
        <end position="59"/>
    </location>
</feature>
<keyword evidence="1" id="KW-0812">Transmembrane</keyword>
<evidence type="ECO:0000256" key="1">
    <source>
        <dbReference type="SAM" id="Phobius"/>
    </source>
</evidence>
<reference evidence="2" key="1">
    <citation type="journal article" date="2020" name="Nature">
        <title>Giant virus diversity and host interactions through global metagenomics.</title>
        <authorList>
            <person name="Schulz F."/>
            <person name="Roux S."/>
            <person name="Paez-Espino D."/>
            <person name="Jungbluth S."/>
            <person name="Walsh D.A."/>
            <person name="Denef V.J."/>
            <person name="McMahon K.D."/>
            <person name="Konstantinidis K.T."/>
            <person name="Eloe-Fadrosh E.A."/>
            <person name="Kyrpides N.C."/>
            <person name="Woyke T."/>
        </authorList>
    </citation>
    <scope>NUCLEOTIDE SEQUENCE</scope>
    <source>
        <strain evidence="2">GVMAG-S-1074260-58</strain>
    </source>
</reference>
<proteinExistence type="predicted"/>
<dbReference type="EMBL" id="MN740706">
    <property type="protein sequence ID" value="QHU09237.1"/>
    <property type="molecule type" value="Genomic_DNA"/>
</dbReference>
<evidence type="ECO:0000313" key="2">
    <source>
        <dbReference type="EMBL" id="QHU09237.1"/>
    </source>
</evidence>
<name>A0A6C0JXY6_9ZZZZ</name>
<keyword evidence="1" id="KW-1133">Transmembrane helix</keyword>
<feature type="transmembrane region" description="Helical" evidence="1">
    <location>
        <begin position="154"/>
        <end position="176"/>
    </location>
</feature>
<dbReference type="AlphaFoldDB" id="A0A6C0JXY6"/>
<organism evidence="2">
    <name type="scientific">viral metagenome</name>
    <dbReference type="NCBI Taxonomy" id="1070528"/>
    <lineage>
        <taxon>unclassified sequences</taxon>
        <taxon>metagenomes</taxon>
        <taxon>organismal metagenomes</taxon>
    </lineage>
</organism>